<dbReference type="EMBL" id="CP090145">
    <property type="protein sequence ID" value="UOX32427.1"/>
    <property type="molecule type" value="Genomic_DNA"/>
</dbReference>
<evidence type="ECO:0000313" key="2">
    <source>
        <dbReference type="Proteomes" id="UP000830454"/>
    </source>
</evidence>
<evidence type="ECO:0000313" key="1">
    <source>
        <dbReference type="EMBL" id="UOX32427.1"/>
    </source>
</evidence>
<organism evidence="1 2">
    <name type="scientific">Flavobacterium sediminilitoris</name>
    <dbReference type="NCBI Taxonomy" id="2024526"/>
    <lineage>
        <taxon>Bacteria</taxon>
        <taxon>Pseudomonadati</taxon>
        <taxon>Bacteroidota</taxon>
        <taxon>Flavobacteriia</taxon>
        <taxon>Flavobacteriales</taxon>
        <taxon>Flavobacteriaceae</taxon>
        <taxon>Flavobacterium</taxon>
    </lineage>
</organism>
<proteinExistence type="predicted"/>
<sequence length="246" mass="28885">MRININIPAKWNELNQKQFERIALLISTSDASLIRDIRLLKVLFNFKWYHFKKSANFYYFLSQVPYSEWKKYIAFILTDNNRTKFEPIIKVGKKLYYGPMDRIINLTADEFAVADDLHIRFRETKDIEFAQNLFHVLYQEQPQRKLFNKLDLPGQINKAVSNETLLATEIAYFGCKNHIANKFKKAFPKSKAGASSKNRTGFGKIIQQMAKGDLSKTPIIKQTNIYEFLFQFQDDIETMQKAKSKK</sequence>
<accession>A0ABY4HHW7</accession>
<keyword evidence="2" id="KW-1185">Reference proteome</keyword>
<dbReference type="Proteomes" id="UP000830454">
    <property type="component" value="Chromosome"/>
</dbReference>
<dbReference type="RefSeq" id="WP_246915172.1">
    <property type="nucleotide sequence ID" value="NZ_CP090145.1"/>
</dbReference>
<reference evidence="1" key="1">
    <citation type="submission" date="2021-12" db="EMBL/GenBank/DDBJ databases">
        <authorList>
            <person name="Cha I.-T."/>
            <person name="Lee K.-E."/>
            <person name="Park S.-J."/>
        </authorList>
    </citation>
    <scope>NUCLEOTIDE SEQUENCE</scope>
    <source>
        <strain evidence="1">YSM-43</strain>
    </source>
</reference>
<reference evidence="1" key="2">
    <citation type="submission" date="2022-04" db="EMBL/GenBank/DDBJ databases">
        <title>Complete Genome Sequence of Flavobacterium sediminilitoris YSM-43, Isolated from a Tidal Sediment.</title>
        <authorList>
            <person name="Lee P.A."/>
        </authorList>
    </citation>
    <scope>NUCLEOTIDE SEQUENCE</scope>
    <source>
        <strain evidence="1">YSM-43</strain>
    </source>
</reference>
<gene>
    <name evidence="1" type="ORF">LXD69_10220</name>
</gene>
<protein>
    <submittedName>
        <fullName evidence="1">Uncharacterized protein</fullName>
    </submittedName>
</protein>
<name>A0ABY4HHW7_9FLAO</name>